<dbReference type="PANTHER" id="PTHR32133:SF378">
    <property type="entry name" value="F-BOX DOMAIN CONTAINING PROTEIN, EXPRESSED"/>
    <property type="match status" value="1"/>
</dbReference>
<dbReference type="Gene3D" id="1.20.1280.50">
    <property type="match status" value="1"/>
</dbReference>
<reference evidence="3 4" key="1">
    <citation type="submission" date="2019-11" db="EMBL/GenBank/DDBJ databases">
        <title>Whole genome sequence of Oryza granulata.</title>
        <authorList>
            <person name="Li W."/>
        </authorList>
    </citation>
    <scope>NUCLEOTIDE SEQUENCE [LARGE SCALE GENOMIC DNA]</scope>
    <source>
        <strain evidence="4">cv. Menghai</strain>
        <tissue evidence="3">Leaf</tissue>
    </source>
</reference>
<evidence type="ECO:0000313" key="3">
    <source>
        <dbReference type="EMBL" id="KAF0929297.1"/>
    </source>
</evidence>
<evidence type="ECO:0000259" key="2">
    <source>
        <dbReference type="SMART" id="SM00256"/>
    </source>
</evidence>
<dbReference type="EMBL" id="SPHZ02000002">
    <property type="protein sequence ID" value="KAF0929297.1"/>
    <property type="molecule type" value="Genomic_DNA"/>
</dbReference>
<comment type="caution">
    <text evidence="3">The sequence shown here is derived from an EMBL/GenBank/DDBJ whole genome shotgun (WGS) entry which is preliminary data.</text>
</comment>
<dbReference type="InterPro" id="IPR056594">
    <property type="entry name" value="AT5G49610-like_b-prop"/>
</dbReference>
<feature type="domain" description="F-box" evidence="2">
    <location>
        <begin position="22"/>
        <end position="64"/>
    </location>
</feature>
<dbReference type="SUPFAM" id="SSF81383">
    <property type="entry name" value="F-box domain"/>
    <property type="match status" value="1"/>
</dbReference>
<proteinExistence type="predicted"/>
<dbReference type="AlphaFoldDB" id="A0A6G1EXD4"/>
<dbReference type="Proteomes" id="UP000479710">
    <property type="component" value="Unassembled WGS sequence"/>
</dbReference>
<accession>A0A6G1EXD4</accession>
<dbReference type="OrthoDB" id="693649at2759"/>
<protein>
    <recommendedName>
        <fullName evidence="2">F-box domain-containing protein</fullName>
    </recommendedName>
</protein>
<dbReference type="Pfam" id="PF23635">
    <property type="entry name" value="Beta-prop_AT5G49610-like"/>
    <property type="match status" value="1"/>
</dbReference>
<dbReference type="PANTHER" id="PTHR32133">
    <property type="entry name" value="OS07G0120400 PROTEIN"/>
    <property type="match status" value="1"/>
</dbReference>
<dbReference type="SMART" id="SM00256">
    <property type="entry name" value="FBOX"/>
    <property type="match status" value="1"/>
</dbReference>
<dbReference type="InterPro" id="IPR011043">
    <property type="entry name" value="Gal_Oxase/kelch_b-propeller"/>
</dbReference>
<dbReference type="InterPro" id="IPR001810">
    <property type="entry name" value="F-box_dom"/>
</dbReference>
<dbReference type="SUPFAM" id="SSF50965">
    <property type="entry name" value="Galactose oxidase, central domain"/>
    <property type="match status" value="1"/>
</dbReference>
<keyword evidence="4" id="KW-1185">Reference proteome</keyword>
<evidence type="ECO:0000313" key="4">
    <source>
        <dbReference type="Proteomes" id="UP000479710"/>
    </source>
</evidence>
<sequence>MVISRRHPPPPQQKPERDDMPLGDDVLHEILLRVPPLPTTLIRAAAVCRRWRHIVAEPGFLRRYRAHHGKPPLLGFFVNPSGREPLFRSVLDAPGRVPPERFSLHLEDHTELGGNWYYHGCRHGRLILVNWKTGLGCRQILIWDPITRDLRCLSPPPQLDALKGLFFQATVVCAAADMDEGHVHGDDCRSGPFKVVLVGTDRSLALAFVYSSETGEWGDAAEIPVDCISVGSRCVQVGNCLYWMIFGYDNNILEFNLGSQRLSVVEVPMDIQQEHDGLYPITLQEGTELGLIVMSGSCVQIWQWMIGYDGVPGWLPIEAIYLDQLLSLRPGECVNPIKVMAFAQDENVLFVASSSRIFMVYLDSLVFKQLCSVDEFAASPESCPIYAVYPFACFYDAASSLSSE</sequence>
<name>A0A6G1EXD4_9ORYZ</name>
<evidence type="ECO:0000256" key="1">
    <source>
        <dbReference type="SAM" id="MobiDB-lite"/>
    </source>
</evidence>
<feature type="region of interest" description="Disordered" evidence="1">
    <location>
        <begin position="1"/>
        <end position="21"/>
    </location>
</feature>
<dbReference type="InterPro" id="IPR036047">
    <property type="entry name" value="F-box-like_dom_sf"/>
</dbReference>
<organism evidence="3 4">
    <name type="scientific">Oryza meyeriana var. granulata</name>
    <dbReference type="NCBI Taxonomy" id="110450"/>
    <lineage>
        <taxon>Eukaryota</taxon>
        <taxon>Viridiplantae</taxon>
        <taxon>Streptophyta</taxon>
        <taxon>Embryophyta</taxon>
        <taxon>Tracheophyta</taxon>
        <taxon>Spermatophyta</taxon>
        <taxon>Magnoliopsida</taxon>
        <taxon>Liliopsida</taxon>
        <taxon>Poales</taxon>
        <taxon>Poaceae</taxon>
        <taxon>BOP clade</taxon>
        <taxon>Oryzoideae</taxon>
        <taxon>Oryzeae</taxon>
        <taxon>Oryzinae</taxon>
        <taxon>Oryza</taxon>
        <taxon>Oryza meyeriana</taxon>
    </lineage>
</organism>
<dbReference type="Pfam" id="PF00646">
    <property type="entry name" value="F-box"/>
    <property type="match status" value="1"/>
</dbReference>
<gene>
    <name evidence="3" type="ORF">E2562_019880</name>
</gene>